<sequence length="404" mass="47002">MQPLSKRRRNNAQALPTLFDELIFEILSWVPVKSLLVLRSVCKSWKAIISDQSFIKFHLQRSPKDAYVITASKHGEYVAAQSCKMRSLFENPTSTDITDSNSCYLFKTDEYCFNFVGSCNGLVCSLGSAITDSGKKVWVRFWNPATRLLSKNSANLLVDVTSDPFTYSMFGFGYDHLTNTYKVIVICYDEEGKITWMKVHNMGDNSWRDIQNFPDFLTTRTSGQVRRDGIYISNNLNWIAVSNSNPFRKFVIVSLDLGDETFTLMSMPCAFDEVYLEVPFEELYIFLGVLMDCLCVSYDDFYKGTNFVVWQMKEFGVEKSWTKLLNVSYYDLKVDCELEKRHLLSLYPLRMYKNGDFLITLLYYDDLQAVMYNQRDKRVELVKFYNSIEWIFETDYIQSLVSPL</sequence>
<name>A0AAV1WC22_LUPLU</name>
<dbReference type="NCBIfam" id="TIGR01640">
    <property type="entry name" value="F_box_assoc_1"/>
    <property type="match status" value="1"/>
</dbReference>
<dbReference type="InterPro" id="IPR036047">
    <property type="entry name" value="F-box-like_dom_sf"/>
</dbReference>
<dbReference type="Pfam" id="PF08268">
    <property type="entry name" value="FBA_3"/>
    <property type="match status" value="1"/>
</dbReference>
<dbReference type="Proteomes" id="UP001497480">
    <property type="component" value="Unassembled WGS sequence"/>
</dbReference>
<dbReference type="PROSITE" id="PS50181">
    <property type="entry name" value="FBOX"/>
    <property type="match status" value="1"/>
</dbReference>
<dbReference type="Pfam" id="PF00646">
    <property type="entry name" value="F-box"/>
    <property type="match status" value="1"/>
</dbReference>
<gene>
    <name evidence="2" type="ORF">LLUT_LOCUS7872</name>
</gene>
<dbReference type="CDD" id="cd22157">
    <property type="entry name" value="F-box_AtFBW1-like"/>
    <property type="match status" value="1"/>
</dbReference>
<dbReference type="InterPro" id="IPR050796">
    <property type="entry name" value="SCF_F-box_component"/>
</dbReference>
<dbReference type="EMBL" id="CAXHTB010000005">
    <property type="protein sequence ID" value="CAL0306812.1"/>
    <property type="molecule type" value="Genomic_DNA"/>
</dbReference>
<protein>
    <recommendedName>
        <fullName evidence="1">F-box domain-containing protein</fullName>
    </recommendedName>
</protein>
<comment type="caution">
    <text evidence="2">The sequence shown here is derived from an EMBL/GenBank/DDBJ whole genome shotgun (WGS) entry which is preliminary data.</text>
</comment>
<evidence type="ECO:0000313" key="2">
    <source>
        <dbReference type="EMBL" id="CAL0306812.1"/>
    </source>
</evidence>
<accession>A0AAV1WC22</accession>
<feature type="domain" description="F-box" evidence="1">
    <location>
        <begin position="12"/>
        <end position="57"/>
    </location>
</feature>
<reference evidence="2 3" key="1">
    <citation type="submission" date="2024-03" db="EMBL/GenBank/DDBJ databases">
        <authorList>
            <person name="Martinez-Hernandez J."/>
        </authorList>
    </citation>
    <scope>NUCLEOTIDE SEQUENCE [LARGE SCALE GENOMIC DNA]</scope>
</reference>
<dbReference type="AlphaFoldDB" id="A0AAV1WC22"/>
<dbReference type="SMART" id="SM00256">
    <property type="entry name" value="FBOX"/>
    <property type="match status" value="1"/>
</dbReference>
<dbReference type="SUPFAM" id="SSF81383">
    <property type="entry name" value="F-box domain"/>
    <property type="match status" value="1"/>
</dbReference>
<dbReference type="PANTHER" id="PTHR31672">
    <property type="entry name" value="BNACNNG10540D PROTEIN"/>
    <property type="match status" value="1"/>
</dbReference>
<dbReference type="PANTHER" id="PTHR31672:SF13">
    <property type="entry name" value="F-BOX PROTEIN CPR30-LIKE"/>
    <property type="match status" value="1"/>
</dbReference>
<keyword evidence="3" id="KW-1185">Reference proteome</keyword>
<proteinExistence type="predicted"/>
<dbReference type="InterPro" id="IPR017451">
    <property type="entry name" value="F-box-assoc_interact_dom"/>
</dbReference>
<dbReference type="Gene3D" id="1.20.1280.50">
    <property type="match status" value="1"/>
</dbReference>
<evidence type="ECO:0000259" key="1">
    <source>
        <dbReference type="PROSITE" id="PS50181"/>
    </source>
</evidence>
<organism evidence="2 3">
    <name type="scientific">Lupinus luteus</name>
    <name type="common">European yellow lupine</name>
    <dbReference type="NCBI Taxonomy" id="3873"/>
    <lineage>
        <taxon>Eukaryota</taxon>
        <taxon>Viridiplantae</taxon>
        <taxon>Streptophyta</taxon>
        <taxon>Embryophyta</taxon>
        <taxon>Tracheophyta</taxon>
        <taxon>Spermatophyta</taxon>
        <taxon>Magnoliopsida</taxon>
        <taxon>eudicotyledons</taxon>
        <taxon>Gunneridae</taxon>
        <taxon>Pentapetalae</taxon>
        <taxon>rosids</taxon>
        <taxon>fabids</taxon>
        <taxon>Fabales</taxon>
        <taxon>Fabaceae</taxon>
        <taxon>Papilionoideae</taxon>
        <taxon>50 kb inversion clade</taxon>
        <taxon>genistoids sensu lato</taxon>
        <taxon>core genistoids</taxon>
        <taxon>Genisteae</taxon>
        <taxon>Lupinus</taxon>
    </lineage>
</organism>
<dbReference type="InterPro" id="IPR001810">
    <property type="entry name" value="F-box_dom"/>
</dbReference>
<dbReference type="InterPro" id="IPR013187">
    <property type="entry name" value="F-box-assoc_dom_typ3"/>
</dbReference>
<evidence type="ECO:0000313" key="3">
    <source>
        <dbReference type="Proteomes" id="UP001497480"/>
    </source>
</evidence>